<dbReference type="InterPro" id="IPR018704">
    <property type="entry name" value="SecYEG/CpoB_TPR"/>
</dbReference>
<organism evidence="13 14">
    <name type="scientific">Pirellula staleyi (strain ATCC 27377 / DSM 6068 / ICPB 4128)</name>
    <name type="common">Pirella staleyi</name>
    <dbReference type="NCBI Taxonomy" id="530564"/>
    <lineage>
        <taxon>Bacteria</taxon>
        <taxon>Pseudomonadati</taxon>
        <taxon>Planctomycetota</taxon>
        <taxon>Planctomycetia</taxon>
        <taxon>Pirellulales</taxon>
        <taxon>Pirellulaceae</taxon>
        <taxon>Pirellula</taxon>
    </lineage>
</organism>
<dbReference type="eggNOG" id="COG1729">
    <property type="taxonomic scope" value="Bacteria"/>
</dbReference>
<comment type="similarity">
    <text evidence="7">Belongs to the YfgM family.</text>
</comment>
<protein>
    <recommendedName>
        <fullName evidence="8">Ancillary SecYEG translocon subunit</fullName>
    </recommendedName>
</protein>
<keyword evidence="6" id="KW-0143">Chaperone</keyword>
<dbReference type="EMBL" id="CP001848">
    <property type="protein sequence ID" value="ADB17133.1"/>
    <property type="molecule type" value="Genomic_DNA"/>
</dbReference>
<dbReference type="PANTHER" id="PTHR38035:SF1">
    <property type="entry name" value="ANCILLARY SECYEG TRANSLOCON SUBUNIT"/>
    <property type="match status" value="1"/>
</dbReference>
<keyword evidence="9" id="KW-0802">TPR repeat</keyword>
<reference evidence="13 14" key="1">
    <citation type="journal article" date="2009" name="Stand. Genomic Sci.">
        <title>Complete genome sequence of Pirellula staleyi type strain (ATCC 27377).</title>
        <authorList>
            <person name="Clum A."/>
            <person name="Tindall B.J."/>
            <person name="Sikorski J."/>
            <person name="Ivanova N."/>
            <person name="Mavrommatis K."/>
            <person name="Lucas S."/>
            <person name="Glavina del Rio T."/>
            <person name="Nolan M."/>
            <person name="Chen F."/>
            <person name="Tice H."/>
            <person name="Pitluck S."/>
            <person name="Cheng J.F."/>
            <person name="Chertkov O."/>
            <person name="Brettin T."/>
            <person name="Han C."/>
            <person name="Detter J.C."/>
            <person name="Kuske C."/>
            <person name="Bruce D."/>
            <person name="Goodwin L."/>
            <person name="Ovchinikova G."/>
            <person name="Pati A."/>
            <person name="Mikhailova N."/>
            <person name="Chen A."/>
            <person name="Palaniappan K."/>
            <person name="Land M."/>
            <person name="Hauser L."/>
            <person name="Chang Y.J."/>
            <person name="Jeffries C.D."/>
            <person name="Chain P."/>
            <person name="Rohde M."/>
            <person name="Goker M."/>
            <person name="Bristow J."/>
            <person name="Eisen J.A."/>
            <person name="Markowitz V."/>
            <person name="Hugenholtz P."/>
            <person name="Kyrpides N.C."/>
            <person name="Klenk H.P."/>
            <person name="Lapidus A."/>
        </authorList>
    </citation>
    <scope>NUCLEOTIDE SEQUENCE [LARGE SCALE GENOMIC DNA]</scope>
    <source>
        <strain evidence="14">ATCC 27377 / DSM 6068 / ICPB 4128</strain>
    </source>
</reference>
<dbReference type="PANTHER" id="PTHR38035">
    <property type="entry name" value="UPF0070 PROTEIN YFGM"/>
    <property type="match status" value="1"/>
</dbReference>
<feature type="domain" description="Ancillary SecYEG translocon subunit/Cell division coordinator CpoB TPR" evidence="12">
    <location>
        <begin position="15"/>
        <end position="182"/>
    </location>
</feature>
<evidence type="ECO:0000256" key="7">
    <source>
        <dbReference type="ARBA" id="ARBA00024197"/>
    </source>
</evidence>
<dbReference type="GO" id="GO:0044877">
    <property type="term" value="F:protein-containing complex binding"/>
    <property type="evidence" value="ECO:0007669"/>
    <property type="project" value="InterPro"/>
</dbReference>
<dbReference type="AlphaFoldDB" id="D2R4R7"/>
<feature type="signal peptide" evidence="11">
    <location>
        <begin position="1"/>
        <end position="27"/>
    </location>
</feature>
<evidence type="ECO:0000256" key="3">
    <source>
        <dbReference type="ARBA" id="ARBA00022692"/>
    </source>
</evidence>
<keyword evidence="4" id="KW-1133">Transmembrane helix</keyword>
<evidence type="ECO:0000313" key="14">
    <source>
        <dbReference type="Proteomes" id="UP000001887"/>
    </source>
</evidence>
<evidence type="ECO:0000256" key="11">
    <source>
        <dbReference type="SAM" id="SignalP"/>
    </source>
</evidence>
<evidence type="ECO:0000313" key="13">
    <source>
        <dbReference type="EMBL" id="ADB17133.1"/>
    </source>
</evidence>
<evidence type="ECO:0000256" key="10">
    <source>
        <dbReference type="SAM" id="MobiDB-lite"/>
    </source>
</evidence>
<name>D2R4R7_PIRSD</name>
<dbReference type="KEGG" id="psl:Psta_2464"/>
<proteinExistence type="inferred from homology"/>
<evidence type="ECO:0000256" key="4">
    <source>
        <dbReference type="ARBA" id="ARBA00022989"/>
    </source>
</evidence>
<dbReference type="HOGENOM" id="CLU_428861_0_0_0"/>
<evidence type="ECO:0000256" key="5">
    <source>
        <dbReference type="ARBA" id="ARBA00023136"/>
    </source>
</evidence>
<evidence type="ECO:0000259" key="12">
    <source>
        <dbReference type="Pfam" id="PF09976"/>
    </source>
</evidence>
<dbReference type="SMART" id="SM00028">
    <property type="entry name" value="TPR"/>
    <property type="match status" value="5"/>
</dbReference>
<sequence length="638" mass="71011" precursor="true">MLLKKLFIARTLVVHALLALVTATAWADPADDAFASAYKQYTAGEWATAAQSLVQFSGDFQSHPRANEALFYAAEALVQDNKLAEATVMLEDLVSKEIDPELRRQSDFRLAEISYLDGNDADARKRLIAFRQAYPNDSLNAMVLMYLGEIDLASEQIDSAISLFSESLENYPKSTCRQQVQLGLACAWLRQKQVKPAVDVLEQLVKSSDATVVRSAKDLLEIAAENENVAGGTALPPAEAALARARQLQQARQLDAAIAQFTAIYRQYPNSPQAPLAKLGAARVHLEQKQYREAESLLASIDENGANVTNLDAVLYERGWALAMMEVLTKSDELFQRLHKEFPHSIYWADATYRLAERSARRGDSKAAMTLVGEVLDSKCDDSLRVHALYLKGQLAATDQEWAVVSKTMDELLASDANSQLAPAARYWKAEATFRQKDFESAAEQFEILAAQTSGRAETWLAMVELRRAQILAHKEEWQQSLDMLTNLRKRFPAFAQKHEADYLEGRCLAALALLDDARAAYMRVLASASGQDTETAAMAAWMIGESYFHQKRYPEAIEAYEQCARGHKFPTWQSASLLQAGKCLQLQNKKSEAAEYYRRVVNEFAETTYAAEARERLATTDMPAAETAEGKAVSSRE</sequence>
<dbReference type="InterPro" id="IPR011990">
    <property type="entry name" value="TPR-like_helical_dom_sf"/>
</dbReference>
<gene>
    <name evidence="13" type="ordered locus">Psta_2464</name>
</gene>
<dbReference type="Proteomes" id="UP000001887">
    <property type="component" value="Chromosome"/>
</dbReference>
<dbReference type="OrthoDB" id="9757961at2"/>
<evidence type="ECO:0000256" key="2">
    <source>
        <dbReference type="ARBA" id="ARBA00022475"/>
    </source>
</evidence>
<dbReference type="STRING" id="530564.Psta_2464"/>
<dbReference type="SUPFAM" id="SSF48452">
    <property type="entry name" value="TPR-like"/>
    <property type="match status" value="3"/>
</dbReference>
<evidence type="ECO:0000256" key="6">
    <source>
        <dbReference type="ARBA" id="ARBA00023186"/>
    </source>
</evidence>
<dbReference type="Pfam" id="PF13424">
    <property type="entry name" value="TPR_12"/>
    <property type="match status" value="1"/>
</dbReference>
<comment type="subcellular location">
    <subcellularLocation>
        <location evidence="1">Cell membrane</location>
        <topology evidence="1">Single-pass type II membrane protein</topology>
    </subcellularLocation>
</comment>
<evidence type="ECO:0000256" key="1">
    <source>
        <dbReference type="ARBA" id="ARBA00004401"/>
    </source>
</evidence>
<feature type="domain" description="Ancillary SecYEG translocon subunit/Cell division coordinator CpoB TPR" evidence="12">
    <location>
        <begin position="390"/>
        <end position="533"/>
    </location>
</feature>
<keyword evidence="14" id="KW-1185">Reference proteome</keyword>
<accession>D2R4R7</accession>
<keyword evidence="3" id="KW-0812">Transmembrane</keyword>
<feature type="region of interest" description="Disordered" evidence="10">
    <location>
        <begin position="617"/>
        <end position="638"/>
    </location>
</feature>
<keyword evidence="11" id="KW-0732">Signal</keyword>
<dbReference type="InterPro" id="IPR026039">
    <property type="entry name" value="YfgM"/>
</dbReference>
<dbReference type="Pfam" id="PF09976">
    <property type="entry name" value="TPR_21"/>
    <property type="match status" value="2"/>
</dbReference>
<dbReference type="PROSITE" id="PS50005">
    <property type="entry name" value="TPR"/>
    <property type="match status" value="1"/>
</dbReference>
<evidence type="ECO:0000256" key="9">
    <source>
        <dbReference type="PROSITE-ProRule" id="PRU00339"/>
    </source>
</evidence>
<evidence type="ECO:0000256" key="8">
    <source>
        <dbReference type="ARBA" id="ARBA00024235"/>
    </source>
</evidence>
<keyword evidence="5" id="KW-0472">Membrane</keyword>
<dbReference type="GO" id="GO:0005886">
    <property type="term" value="C:plasma membrane"/>
    <property type="evidence" value="ECO:0007669"/>
    <property type="project" value="UniProtKB-SubCell"/>
</dbReference>
<dbReference type="eggNOG" id="COG3071">
    <property type="taxonomic scope" value="Bacteria"/>
</dbReference>
<keyword evidence="2" id="KW-1003">Cell membrane</keyword>
<dbReference type="InterPro" id="IPR019734">
    <property type="entry name" value="TPR_rpt"/>
</dbReference>
<dbReference type="Gene3D" id="1.25.40.10">
    <property type="entry name" value="Tetratricopeptide repeat domain"/>
    <property type="match status" value="5"/>
</dbReference>
<feature type="chain" id="PRO_5003034617" description="Ancillary SecYEG translocon subunit" evidence="11">
    <location>
        <begin position="28"/>
        <end position="638"/>
    </location>
</feature>
<feature type="repeat" description="TPR" evidence="9">
    <location>
        <begin position="141"/>
        <end position="174"/>
    </location>
</feature>
<dbReference type="Pfam" id="PF14559">
    <property type="entry name" value="TPR_19"/>
    <property type="match status" value="1"/>
</dbReference>